<gene>
    <name evidence="2" type="ORF">SAMN05444955_1331</name>
</gene>
<dbReference type="EMBL" id="FOCQ01000033">
    <property type="protein sequence ID" value="SEN82258.1"/>
    <property type="molecule type" value="Genomic_DNA"/>
</dbReference>
<sequence length="288" mass="31603">MKKGILLGASFFVAAGLFISGCGNMQDANQHGQHNNSGHGAHGTEHRSDSSGKAGDTKVHAAWAFSDSKPRAGQPQQLTIQINGHDGKPVQDFEINHEKKMHLIIVSQDLSYFHHIHPEFKGNGKFQITTQFPHGGKYKLIADLIPKGGTQTTQTTWVDVEGTPAKSADLKPDQTMVQTVDGKEIKLSFDKEIKPGQEVMLNFQIKDAKTKQPVTDLQPYLGAVGHVVILSADTENYLHVHPMDEKATGPDARFHTTFPRGGIYKIWGEFQHQGKVFTVSYVVNVSGS</sequence>
<feature type="compositionally biased region" description="Polar residues" evidence="1">
    <location>
        <begin position="29"/>
        <end position="38"/>
    </location>
</feature>
<evidence type="ECO:0000313" key="2">
    <source>
        <dbReference type="EMBL" id="SEN82258.1"/>
    </source>
</evidence>
<feature type="region of interest" description="Disordered" evidence="1">
    <location>
        <begin position="29"/>
        <end position="57"/>
    </location>
</feature>
<accession>A0A1H8JPZ0</accession>
<dbReference type="AlphaFoldDB" id="A0A1H8JPZ0"/>
<dbReference type="PROSITE" id="PS51257">
    <property type="entry name" value="PROKAR_LIPOPROTEIN"/>
    <property type="match status" value="1"/>
</dbReference>
<reference evidence="2 3" key="1">
    <citation type="submission" date="2016-10" db="EMBL/GenBank/DDBJ databases">
        <authorList>
            <person name="de Groot N.N."/>
        </authorList>
    </citation>
    <scope>NUCLEOTIDE SEQUENCE [LARGE SCALE GENOMIC DNA]</scope>
    <source>
        <strain evidence="2 3">DSM 46701</strain>
    </source>
</reference>
<protein>
    <recommendedName>
        <fullName evidence="4">YtkA-like</fullName>
    </recommendedName>
</protein>
<organism evidence="2 3">
    <name type="scientific">Lihuaxuella thermophila</name>
    <dbReference type="NCBI Taxonomy" id="1173111"/>
    <lineage>
        <taxon>Bacteria</taxon>
        <taxon>Bacillati</taxon>
        <taxon>Bacillota</taxon>
        <taxon>Bacilli</taxon>
        <taxon>Bacillales</taxon>
        <taxon>Thermoactinomycetaceae</taxon>
        <taxon>Lihuaxuella</taxon>
    </lineage>
</organism>
<dbReference type="Proteomes" id="UP000199695">
    <property type="component" value="Unassembled WGS sequence"/>
</dbReference>
<dbReference type="RefSeq" id="WP_244527632.1">
    <property type="nucleotide sequence ID" value="NZ_FOCQ01000033.1"/>
</dbReference>
<keyword evidence="3" id="KW-1185">Reference proteome</keyword>
<feature type="compositionally biased region" description="Basic and acidic residues" evidence="1">
    <location>
        <begin position="42"/>
        <end position="57"/>
    </location>
</feature>
<evidence type="ECO:0000313" key="3">
    <source>
        <dbReference type="Proteomes" id="UP000199695"/>
    </source>
</evidence>
<name>A0A1H8JPZ0_9BACL</name>
<dbReference type="STRING" id="1173111.SAMN05444955_1331"/>
<evidence type="ECO:0008006" key="4">
    <source>
        <dbReference type="Google" id="ProtNLM"/>
    </source>
</evidence>
<proteinExistence type="predicted"/>
<evidence type="ECO:0000256" key="1">
    <source>
        <dbReference type="SAM" id="MobiDB-lite"/>
    </source>
</evidence>